<reference evidence="3" key="1">
    <citation type="submission" date="2020-04" db="EMBL/GenBank/DDBJ databases">
        <authorList>
            <person name="Alioto T."/>
            <person name="Alioto T."/>
            <person name="Gomez Garrido J."/>
        </authorList>
    </citation>
    <scope>NUCLEOTIDE SEQUENCE</scope>
    <source>
        <strain evidence="3">A484AB</strain>
    </source>
</reference>
<evidence type="ECO:0000256" key="2">
    <source>
        <dbReference type="ARBA" id="ARBA00022737"/>
    </source>
</evidence>
<dbReference type="FunFam" id="2.60.40.10:FF:000140">
    <property type="entry name" value="FiLamiN (Actin binding protein) homolog"/>
    <property type="match status" value="1"/>
</dbReference>
<dbReference type="SMART" id="SM00557">
    <property type="entry name" value="IG_FLMN"/>
    <property type="match status" value="8"/>
</dbReference>
<keyword evidence="2" id="KW-0677">Repeat</keyword>
<dbReference type="EMBL" id="CACRXK020003075">
    <property type="protein sequence ID" value="CAB3997340.1"/>
    <property type="molecule type" value="Genomic_DNA"/>
</dbReference>
<dbReference type="PANTHER" id="PTHR38537">
    <property type="entry name" value="JITTERBUG, ISOFORM N"/>
    <property type="match status" value="1"/>
</dbReference>
<dbReference type="InterPro" id="IPR017868">
    <property type="entry name" value="Filamin/ABP280_repeat-like"/>
</dbReference>
<evidence type="ECO:0000256" key="1">
    <source>
        <dbReference type="ARBA" id="ARBA00009238"/>
    </source>
</evidence>
<evidence type="ECO:0000313" key="4">
    <source>
        <dbReference type="Proteomes" id="UP001152795"/>
    </source>
</evidence>
<dbReference type="SUPFAM" id="SSF81296">
    <property type="entry name" value="E set domains"/>
    <property type="match status" value="8"/>
</dbReference>
<dbReference type="Pfam" id="PF00630">
    <property type="entry name" value="Filamin"/>
    <property type="match status" value="6"/>
</dbReference>
<dbReference type="AlphaFoldDB" id="A0A6S7HP22"/>
<dbReference type="PROSITE" id="PS50194">
    <property type="entry name" value="FILAMIN_REPEAT"/>
    <property type="match status" value="8"/>
</dbReference>
<accession>A0A6S7HP22</accession>
<dbReference type="GO" id="GO:0051015">
    <property type="term" value="F:actin filament binding"/>
    <property type="evidence" value="ECO:0007669"/>
    <property type="project" value="InterPro"/>
</dbReference>
<sequence>MAVKQRVMGSVRYQSMRFEASKYNPSGYEQAVIKCHSIKRYYIVFLRNCIKQALLKLRRNLLRKIKGNISQVNNVGSLRCKLRVTLKRPGSNTEESLEVTKGPGQSILIAFIPEVPGEHQLSMLVSGRHVSGSPFQIPVDESPAATATGNPMSLALELPGVNLPTDFEHLTAKLQRPGEKTAKDDLKLELLPDNTVSLTFIPLVSGEHLVYIYKKGREVSGSPFAVRAEGPTPPDPSKVKVFGDGCRRGISGQLSKFTIDARDAGDGGLGFSVEGPSKAELNCISKEDGTCQVEFLPKTPGVYTIHIKYADQHVPGSPFTCVVAGEDGTLPEEIPPPRVRTAPADISRREFVVESAFPVSRHNPPPAQRPHGLEVDLTGYDISKLSANVETPTGKVEKAEIVATTRDKYTITFITRNGGTHKVNVLYNRKHIPGSPFLVDVDTANWQLTSKAKVMGPKEVTGKVGVPCEYLLSTKDSGGGKLGVSVEGPVKTEIHCEPIGHDEYKIHFTPTTPGRFVVYLRFNEQDIFKSVVTVPGDASSAGEPTELSNRNVKVGEKFTLEVPHTGTADQMTSHVITPAGAKIPAQVKKIDNDTYGIIFVPEEPGDYIIHILLKGVPHSGSPYKLTVGSHEVDPSKIRVHGPGLKRATAGQETSFTVDAKDAGPGTLSIDAEGPEKLDVRCEQQTEGSYLVSYTPKVSGNYQINIGFGGANVPNSPFQIKVAPDPNSGNAELCTSRGSGLYGGVQGRPSPFTVNCSKAGRGSLLVGVEGPTIPVNEINIKHDGDNIFLVDYSLEEPGDYILKVLWGNEHIQGSPFPVRVEGAEGIRVGR</sequence>
<dbReference type="GO" id="GO:0030036">
    <property type="term" value="P:actin cytoskeleton organization"/>
    <property type="evidence" value="ECO:0007669"/>
    <property type="project" value="InterPro"/>
</dbReference>
<dbReference type="InterPro" id="IPR001298">
    <property type="entry name" value="Filamin/ABP280_rpt"/>
</dbReference>
<dbReference type="PANTHER" id="PTHR38537:SF8">
    <property type="entry name" value="FILAMIN-A"/>
    <property type="match status" value="1"/>
</dbReference>
<proteinExistence type="inferred from homology"/>
<dbReference type="InterPro" id="IPR044801">
    <property type="entry name" value="Filamin"/>
</dbReference>
<dbReference type="Proteomes" id="UP001152795">
    <property type="component" value="Unassembled WGS sequence"/>
</dbReference>
<keyword evidence="4" id="KW-1185">Reference proteome</keyword>
<dbReference type="FunFam" id="2.60.40.10:FF:000096">
    <property type="entry name" value="filamin-C isoform X2"/>
    <property type="match status" value="1"/>
</dbReference>
<dbReference type="InterPro" id="IPR014756">
    <property type="entry name" value="Ig_E-set"/>
</dbReference>
<comment type="caution">
    <text evidence="3">The sequence shown here is derived from an EMBL/GenBank/DDBJ whole genome shotgun (WGS) entry which is preliminary data.</text>
</comment>
<evidence type="ECO:0000313" key="3">
    <source>
        <dbReference type="EMBL" id="CAB3997340.1"/>
    </source>
</evidence>
<name>A0A6S7HP22_PARCT</name>
<gene>
    <name evidence="3" type="ORF">PACLA_8A081724</name>
</gene>
<dbReference type="InterPro" id="IPR013783">
    <property type="entry name" value="Ig-like_fold"/>
</dbReference>
<comment type="similarity">
    <text evidence="1">Belongs to the filamin family.</text>
</comment>
<dbReference type="Gene3D" id="2.60.40.10">
    <property type="entry name" value="Immunoglobulins"/>
    <property type="match status" value="8"/>
</dbReference>
<protein>
    <submittedName>
        <fullName evidence="3">Filamin-A-like isoform X3</fullName>
    </submittedName>
</protein>
<organism evidence="3 4">
    <name type="scientific">Paramuricea clavata</name>
    <name type="common">Red gorgonian</name>
    <name type="synonym">Violescent sea-whip</name>
    <dbReference type="NCBI Taxonomy" id="317549"/>
    <lineage>
        <taxon>Eukaryota</taxon>
        <taxon>Metazoa</taxon>
        <taxon>Cnidaria</taxon>
        <taxon>Anthozoa</taxon>
        <taxon>Octocorallia</taxon>
        <taxon>Malacalcyonacea</taxon>
        <taxon>Plexauridae</taxon>
        <taxon>Paramuricea</taxon>
    </lineage>
</organism>
<dbReference type="OrthoDB" id="5334309at2759"/>